<evidence type="ECO:0000313" key="2">
    <source>
        <dbReference type="Proteomes" id="UP001632038"/>
    </source>
</evidence>
<dbReference type="Proteomes" id="UP001632038">
    <property type="component" value="Unassembled WGS sequence"/>
</dbReference>
<proteinExistence type="predicted"/>
<organism evidence="1 2">
    <name type="scientific">Castilleja foliolosa</name>
    <dbReference type="NCBI Taxonomy" id="1961234"/>
    <lineage>
        <taxon>Eukaryota</taxon>
        <taxon>Viridiplantae</taxon>
        <taxon>Streptophyta</taxon>
        <taxon>Embryophyta</taxon>
        <taxon>Tracheophyta</taxon>
        <taxon>Spermatophyta</taxon>
        <taxon>Magnoliopsida</taxon>
        <taxon>eudicotyledons</taxon>
        <taxon>Gunneridae</taxon>
        <taxon>Pentapetalae</taxon>
        <taxon>asterids</taxon>
        <taxon>lamiids</taxon>
        <taxon>Lamiales</taxon>
        <taxon>Orobanchaceae</taxon>
        <taxon>Pedicularideae</taxon>
        <taxon>Castillejinae</taxon>
        <taxon>Castilleja</taxon>
    </lineage>
</organism>
<dbReference type="InterPro" id="IPR016527">
    <property type="entry name" value="ORC4"/>
</dbReference>
<name>A0ABD3D2A2_9LAMI</name>
<reference evidence="2" key="1">
    <citation type="journal article" date="2024" name="IScience">
        <title>Strigolactones Initiate the Formation of Haustorium-like Structures in Castilleja.</title>
        <authorList>
            <person name="Buerger M."/>
            <person name="Peterson D."/>
            <person name="Chory J."/>
        </authorList>
    </citation>
    <scope>NUCLEOTIDE SEQUENCE [LARGE SCALE GENOMIC DNA]</scope>
</reference>
<dbReference type="AlphaFoldDB" id="A0ABD3D2A2"/>
<sequence>MDADQLFEKRVRSRFSHRKLLFLPPPVNDLQRLVEHILLLPTDLGLPNDYVTGFNAKLCNIVADDFKKVIDTLCYSDSTVGHLLRFLLVEHILLLPTDLGLPNDYVTGFNAKLYFLDIPQNIVADEKFKKGIDTLCYSDSTVGHLLRFLIHDTFQTSDYYARNVCLRGFEHLLERSLVAFEDNSGHGQSAEFRPAKLLISWHELQQGLKSNRCCPAVLMDSEC</sequence>
<accession>A0ABD3D2A2</accession>
<gene>
    <name evidence="1" type="primary">ORC4_3</name>
    <name evidence="1" type="ORF">CASFOL_019981</name>
</gene>
<dbReference type="PANTHER" id="PTHR12087">
    <property type="entry name" value="ORIGIN RECOGNITION COMPLEX SUBUNIT 4"/>
    <property type="match status" value="1"/>
</dbReference>
<dbReference type="EMBL" id="JAVIJP010000027">
    <property type="protein sequence ID" value="KAL3635434.1"/>
    <property type="molecule type" value="Genomic_DNA"/>
</dbReference>
<protein>
    <submittedName>
        <fullName evidence="1">Origin recognition complex subunit 4</fullName>
    </submittedName>
</protein>
<dbReference type="PANTHER" id="PTHR12087:SF0">
    <property type="entry name" value="ORIGIN RECOGNITION COMPLEX SUBUNIT 4"/>
    <property type="match status" value="1"/>
</dbReference>
<comment type="caution">
    <text evidence="1">The sequence shown here is derived from an EMBL/GenBank/DDBJ whole genome shotgun (WGS) entry which is preliminary data.</text>
</comment>
<keyword evidence="2" id="KW-1185">Reference proteome</keyword>
<evidence type="ECO:0000313" key="1">
    <source>
        <dbReference type="EMBL" id="KAL3635434.1"/>
    </source>
</evidence>